<keyword evidence="3" id="KW-1185">Reference proteome</keyword>
<dbReference type="OrthoDB" id="8748506at2"/>
<evidence type="ECO:0000313" key="3">
    <source>
        <dbReference type="Proteomes" id="UP000324159"/>
    </source>
</evidence>
<name>A0A5D3WPQ9_9BACT</name>
<gene>
    <name evidence="2" type="ORF">EDC39_102206</name>
</gene>
<accession>A0A5D3WPQ9</accession>
<reference evidence="2 3" key="1">
    <citation type="submission" date="2019-07" db="EMBL/GenBank/DDBJ databases">
        <title>Genomic Encyclopedia of Type Strains, Phase IV (KMG-IV): sequencing the most valuable type-strain genomes for metagenomic binning, comparative biology and taxonomic classification.</title>
        <authorList>
            <person name="Goeker M."/>
        </authorList>
    </citation>
    <scope>NUCLEOTIDE SEQUENCE [LARGE SCALE GENOMIC DNA]</scope>
    <source>
        <strain evidence="2 3">SS015</strain>
    </source>
</reference>
<dbReference type="AlphaFoldDB" id="A0A5D3WPQ9"/>
<sequence length="295" mass="33633">MPGMSFELLRQWSSEICDLCSATDDALKSGDAISAAVKMRGIADWVVREAYAAWSLKLPVQQSLFDLVSNTAFRDHLSPLIENKLHRIRKLGNRGAHNEAVPGNDAFKVWNDCLEVVRWFYLNVFVARRLAEGGPIFERPEKESPKCSNPADQTGDTDKVNKTHVDGVGENGEVPMVTFPHANNSSVDVRTFVERWRRKFEEPDSPYRWEEAVPRLNAVVDYQTQLKNGRRYSLDVLCREIVPESYRNTMQATNDFMDINSRALERCIVVNHLTGQRVQGARLTNFAKDFLEVRT</sequence>
<evidence type="ECO:0000313" key="2">
    <source>
        <dbReference type="EMBL" id="TYO99681.1"/>
    </source>
</evidence>
<proteinExistence type="predicted"/>
<dbReference type="EMBL" id="VNIB01000002">
    <property type="protein sequence ID" value="TYO99681.1"/>
    <property type="molecule type" value="Genomic_DNA"/>
</dbReference>
<organism evidence="2 3">
    <name type="scientific">Geothermobacter ehrlichii</name>
    <dbReference type="NCBI Taxonomy" id="213224"/>
    <lineage>
        <taxon>Bacteria</taxon>
        <taxon>Pseudomonadati</taxon>
        <taxon>Thermodesulfobacteriota</taxon>
        <taxon>Desulfuromonadia</taxon>
        <taxon>Desulfuromonadales</taxon>
        <taxon>Geothermobacteraceae</taxon>
        <taxon>Geothermobacter</taxon>
    </lineage>
</organism>
<dbReference type="Proteomes" id="UP000324159">
    <property type="component" value="Unassembled WGS sequence"/>
</dbReference>
<evidence type="ECO:0000256" key="1">
    <source>
        <dbReference type="SAM" id="MobiDB-lite"/>
    </source>
</evidence>
<protein>
    <submittedName>
        <fullName evidence="2">Uncharacterized protein DUF4145</fullName>
    </submittedName>
</protein>
<comment type="caution">
    <text evidence="2">The sequence shown here is derived from an EMBL/GenBank/DDBJ whole genome shotgun (WGS) entry which is preliminary data.</text>
</comment>
<feature type="region of interest" description="Disordered" evidence="1">
    <location>
        <begin position="138"/>
        <end position="164"/>
    </location>
</feature>